<proteinExistence type="predicted"/>
<organism evidence="1 2">
    <name type="scientific">Xenorhabdus bovienii str. feltiae Moldova</name>
    <dbReference type="NCBI Taxonomy" id="1398200"/>
    <lineage>
        <taxon>Bacteria</taxon>
        <taxon>Pseudomonadati</taxon>
        <taxon>Pseudomonadota</taxon>
        <taxon>Gammaproteobacteria</taxon>
        <taxon>Enterobacterales</taxon>
        <taxon>Morganellaceae</taxon>
        <taxon>Xenorhabdus</taxon>
    </lineage>
</organism>
<gene>
    <name evidence="1" type="ORF">XBFM1_2530014</name>
</gene>
<dbReference type="HOGENOM" id="CLU_199902_0_0_6"/>
<evidence type="ECO:0000313" key="1">
    <source>
        <dbReference type="EMBL" id="CDH02207.1"/>
    </source>
</evidence>
<reference evidence="1" key="1">
    <citation type="submission" date="2013-07" db="EMBL/GenBank/DDBJ databases">
        <title>Sub-species coevolution in mutualistic symbiosis.</title>
        <authorList>
            <person name="Murfin K."/>
            <person name="Klassen J."/>
            <person name="Lee M."/>
            <person name="Forst S."/>
            <person name="Stock P."/>
            <person name="Goodrich-Blair H."/>
        </authorList>
    </citation>
    <scope>NUCLEOTIDE SEQUENCE [LARGE SCALE GENOMIC DNA]</scope>
    <source>
        <strain evidence="1">Feltiae Moldova</strain>
    </source>
</reference>
<protein>
    <submittedName>
        <fullName evidence="1">Uncharacterized protein</fullName>
    </submittedName>
</protein>
<evidence type="ECO:0000313" key="2">
    <source>
        <dbReference type="Proteomes" id="UP000028487"/>
    </source>
</evidence>
<accession>A0A077NJG0</accession>
<sequence>MSVVGGYCTGLLITMFNEIQFSYDLGKVSVTISAMAERTLRQGCFFAFCKNELFTDF</sequence>
<dbReference type="Proteomes" id="UP000028487">
    <property type="component" value="Unassembled WGS sequence"/>
</dbReference>
<dbReference type="AlphaFoldDB" id="A0A077NJG0"/>
<comment type="caution">
    <text evidence="1">The sequence shown here is derived from an EMBL/GenBank/DDBJ whole genome shotgun (WGS) entry which is preliminary data.</text>
</comment>
<name>A0A077NJG0_XENBV</name>
<dbReference type="EMBL" id="CBSV010000172">
    <property type="protein sequence ID" value="CDH02207.1"/>
    <property type="molecule type" value="Genomic_DNA"/>
</dbReference>